<accession>T0PVN2</accession>
<proteinExistence type="predicted"/>
<dbReference type="RefSeq" id="XP_008617106.1">
    <property type="nucleotide sequence ID" value="XM_008618884.1"/>
</dbReference>
<dbReference type="GeneID" id="19953530"/>
<dbReference type="VEuPathDB" id="FungiDB:SDRG_12803"/>
<dbReference type="Proteomes" id="UP000030762">
    <property type="component" value="Unassembled WGS sequence"/>
</dbReference>
<name>T0PVN2_SAPDV</name>
<gene>
    <name evidence="1" type="ORF">SDRG_12803</name>
</gene>
<dbReference type="EMBL" id="JH767183">
    <property type="protein sequence ID" value="EQC29554.1"/>
    <property type="molecule type" value="Genomic_DNA"/>
</dbReference>
<dbReference type="AlphaFoldDB" id="T0PVN2"/>
<protein>
    <submittedName>
        <fullName evidence="1">Uncharacterized protein</fullName>
    </submittedName>
</protein>
<keyword evidence="2" id="KW-1185">Reference proteome</keyword>
<dbReference type="InParanoid" id="T0PVN2"/>
<evidence type="ECO:0000313" key="1">
    <source>
        <dbReference type="EMBL" id="EQC29554.1"/>
    </source>
</evidence>
<evidence type="ECO:0000313" key="2">
    <source>
        <dbReference type="Proteomes" id="UP000030762"/>
    </source>
</evidence>
<reference evidence="1 2" key="1">
    <citation type="submission" date="2012-04" db="EMBL/GenBank/DDBJ databases">
        <title>The Genome Sequence of Saprolegnia declina VS20.</title>
        <authorList>
            <consortium name="The Broad Institute Genome Sequencing Platform"/>
            <person name="Russ C."/>
            <person name="Nusbaum C."/>
            <person name="Tyler B."/>
            <person name="van West P."/>
            <person name="Dieguez-Uribeondo J."/>
            <person name="de Bruijn I."/>
            <person name="Tripathy S."/>
            <person name="Jiang R."/>
            <person name="Young S.K."/>
            <person name="Zeng Q."/>
            <person name="Gargeya S."/>
            <person name="Fitzgerald M."/>
            <person name="Haas B."/>
            <person name="Abouelleil A."/>
            <person name="Alvarado L."/>
            <person name="Arachchi H.M."/>
            <person name="Berlin A."/>
            <person name="Chapman S.B."/>
            <person name="Goldberg J."/>
            <person name="Griggs A."/>
            <person name="Gujja S."/>
            <person name="Hansen M."/>
            <person name="Howarth C."/>
            <person name="Imamovic A."/>
            <person name="Larimer J."/>
            <person name="McCowen C."/>
            <person name="Montmayeur A."/>
            <person name="Murphy C."/>
            <person name="Neiman D."/>
            <person name="Pearson M."/>
            <person name="Priest M."/>
            <person name="Roberts A."/>
            <person name="Saif S."/>
            <person name="Shea T."/>
            <person name="Sisk P."/>
            <person name="Sykes S."/>
            <person name="Wortman J."/>
            <person name="Nusbaum C."/>
            <person name="Birren B."/>
        </authorList>
    </citation>
    <scope>NUCLEOTIDE SEQUENCE [LARGE SCALE GENOMIC DNA]</scope>
    <source>
        <strain evidence="1 2">VS20</strain>
    </source>
</reference>
<organism evidence="1 2">
    <name type="scientific">Saprolegnia diclina (strain VS20)</name>
    <dbReference type="NCBI Taxonomy" id="1156394"/>
    <lineage>
        <taxon>Eukaryota</taxon>
        <taxon>Sar</taxon>
        <taxon>Stramenopiles</taxon>
        <taxon>Oomycota</taxon>
        <taxon>Saprolegniomycetes</taxon>
        <taxon>Saprolegniales</taxon>
        <taxon>Saprolegniaceae</taxon>
        <taxon>Saprolegnia</taxon>
    </lineage>
</organism>
<dbReference type="OrthoDB" id="77904at2759"/>
<sequence>MVRYGPATFVLSAAIVAAYECDPKLVSKAPTNRLEGQACGGWCGTAGSCAAGLHCDNGLLPLAFMPFGLKLDTVCRRAAHDDALWHSIKLPSCSSGWRLMSLANADDLAKAASVASNAIMATAALQFDPCVRILTAKACDDSRYALLVQRIYEDAGATQYYLVEDRGDRPALPTATPVHLHTTA</sequence>